<sequence>WVIKLDEDGNKIWDKTFGGTSEDWANSIIQIREGGYAVAGWTSSMGAGKTDVWI</sequence>
<evidence type="ECO:0000313" key="1">
    <source>
        <dbReference type="EMBL" id="GAI69163.1"/>
    </source>
</evidence>
<feature type="non-terminal residue" evidence="1">
    <location>
        <position position="54"/>
    </location>
</feature>
<feature type="non-terminal residue" evidence="1">
    <location>
        <position position="1"/>
    </location>
</feature>
<comment type="caution">
    <text evidence="1">The sequence shown here is derived from an EMBL/GenBank/DDBJ whole genome shotgun (WGS) entry which is preliminary data.</text>
</comment>
<protein>
    <submittedName>
        <fullName evidence="1">Uncharacterized protein</fullName>
    </submittedName>
</protein>
<dbReference type="PANTHER" id="PTHR42754">
    <property type="entry name" value="ENDOGLUCANASE"/>
    <property type="match status" value="1"/>
</dbReference>
<dbReference type="PANTHER" id="PTHR42754:SF1">
    <property type="entry name" value="LIPOPROTEIN"/>
    <property type="match status" value="1"/>
</dbReference>
<reference evidence="1" key="1">
    <citation type="journal article" date="2014" name="Front. Microbiol.">
        <title>High frequency of phylogenetically diverse reductive dehalogenase-homologous genes in deep subseafloor sedimentary metagenomes.</title>
        <authorList>
            <person name="Kawai M."/>
            <person name="Futagami T."/>
            <person name="Toyoda A."/>
            <person name="Takaki Y."/>
            <person name="Nishi S."/>
            <person name="Hori S."/>
            <person name="Arai W."/>
            <person name="Tsubouchi T."/>
            <person name="Morono Y."/>
            <person name="Uchiyama I."/>
            <person name="Ito T."/>
            <person name="Fujiyama A."/>
            <person name="Inagaki F."/>
            <person name="Takami H."/>
        </authorList>
    </citation>
    <scope>NUCLEOTIDE SEQUENCE</scope>
    <source>
        <strain evidence="1">Expedition CK06-06</strain>
    </source>
</reference>
<proteinExistence type="predicted"/>
<dbReference type="EMBL" id="BARV01045466">
    <property type="protein sequence ID" value="GAI69163.1"/>
    <property type="molecule type" value="Genomic_DNA"/>
</dbReference>
<organism evidence="1">
    <name type="scientific">marine sediment metagenome</name>
    <dbReference type="NCBI Taxonomy" id="412755"/>
    <lineage>
        <taxon>unclassified sequences</taxon>
        <taxon>metagenomes</taxon>
        <taxon>ecological metagenomes</taxon>
    </lineage>
</organism>
<accession>X1QLP3</accession>
<name>X1QLP3_9ZZZZ</name>
<dbReference type="AlphaFoldDB" id="X1QLP3"/>
<gene>
    <name evidence="1" type="ORF">S06H3_66586</name>
</gene>